<keyword evidence="6 8" id="KW-0627">Porphyrin biosynthesis</keyword>
<dbReference type="SUPFAM" id="SSF54782">
    <property type="entry name" value="Porphobilinogen deaminase (hydroxymethylbilane synthase), C-terminal domain"/>
    <property type="match status" value="1"/>
</dbReference>
<dbReference type="InterPro" id="IPR022418">
    <property type="entry name" value="Porphobilinogen_deaminase_C"/>
</dbReference>
<dbReference type="InterPro" id="IPR036803">
    <property type="entry name" value="Porphobilinogen_deaminase_C_sf"/>
</dbReference>
<dbReference type="EMBL" id="MPDK01000002">
    <property type="protein sequence ID" value="PWI58851.1"/>
    <property type="molecule type" value="Genomic_DNA"/>
</dbReference>
<feature type="modified residue" description="S-(dipyrrolylmethanemethyl)cysteine" evidence="8">
    <location>
        <position position="249"/>
    </location>
</feature>
<dbReference type="Gene3D" id="3.30.160.40">
    <property type="entry name" value="Porphobilinogen deaminase, C-terminal domain"/>
    <property type="match status" value="1"/>
</dbReference>
<dbReference type="InterPro" id="IPR022417">
    <property type="entry name" value="Porphobilin_deaminase_N"/>
</dbReference>
<proteinExistence type="inferred from homology"/>
<comment type="miscellaneous">
    <text evidence="8">The porphobilinogen subunits are added to the dipyrromethane group.</text>
</comment>
<gene>
    <name evidence="8" type="primary">hemC</name>
    <name evidence="11" type="ORF">BM613_01815</name>
</gene>
<reference evidence="11 12" key="1">
    <citation type="submission" date="2016-11" db="EMBL/GenBank/DDBJ databases">
        <title>Comparative genomics of Acidibacillus ferroxidans species.</title>
        <authorList>
            <person name="Oliveira G."/>
            <person name="Nunes G."/>
            <person name="Oliveira R."/>
            <person name="Araujo F."/>
            <person name="Salim A."/>
            <person name="Scholte L."/>
            <person name="Morais D."/>
            <person name="Nancucheo I."/>
            <person name="Johnson D.B."/>
            <person name="Grail B."/>
            <person name="Bittencourt J."/>
            <person name="Valadares R."/>
        </authorList>
    </citation>
    <scope>NUCLEOTIDE SEQUENCE [LARGE SCALE GENOMIC DNA]</scope>
    <source>
        <strain evidence="11 12">Y002</strain>
    </source>
</reference>
<dbReference type="GO" id="GO:0005737">
    <property type="term" value="C:cytoplasm"/>
    <property type="evidence" value="ECO:0007669"/>
    <property type="project" value="UniProtKB-UniRule"/>
</dbReference>
<dbReference type="GO" id="GO:0006782">
    <property type="term" value="P:protoporphyrinogen IX biosynthetic process"/>
    <property type="evidence" value="ECO:0007669"/>
    <property type="project" value="UniProtKB-UniRule"/>
</dbReference>
<dbReference type="OrthoDB" id="9810298at2"/>
<dbReference type="InterPro" id="IPR000860">
    <property type="entry name" value="HemC"/>
</dbReference>
<evidence type="ECO:0000313" key="12">
    <source>
        <dbReference type="Proteomes" id="UP000245380"/>
    </source>
</evidence>
<dbReference type="PANTHER" id="PTHR11557:SF0">
    <property type="entry name" value="PORPHOBILINOGEN DEAMINASE"/>
    <property type="match status" value="1"/>
</dbReference>
<dbReference type="NCBIfam" id="TIGR00212">
    <property type="entry name" value="hemC"/>
    <property type="match status" value="1"/>
</dbReference>
<evidence type="ECO:0000256" key="6">
    <source>
        <dbReference type="ARBA" id="ARBA00023244"/>
    </source>
</evidence>
<evidence type="ECO:0000256" key="1">
    <source>
        <dbReference type="ARBA" id="ARBA00002869"/>
    </source>
</evidence>
<accession>A0A2U3DC43</accession>
<dbReference type="AlphaFoldDB" id="A0A2U3DC43"/>
<dbReference type="Pfam" id="PF03900">
    <property type="entry name" value="Porphobil_deamC"/>
    <property type="match status" value="1"/>
</dbReference>
<dbReference type="PANTHER" id="PTHR11557">
    <property type="entry name" value="PORPHOBILINOGEN DEAMINASE"/>
    <property type="match status" value="1"/>
</dbReference>
<feature type="domain" description="Porphobilinogen deaminase N-terminal" evidence="9">
    <location>
        <begin position="4"/>
        <end position="220"/>
    </location>
</feature>
<organism evidence="11 12">
    <name type="scientific">Sulfoacidibacillus thermotolerans</name>
    <name type="common">Acidibacillus sulfuroxidans</name>
    <dbReference type="NCBI Taxonomy" id="1765684"/>
    <lineage>
        <taxon>Bacteria</taxon>
        <taxon>Bacillati</taxon>
        <taxon>Bacillota</taxon>
        <taxon>Bacilli</taxon>
        <taxon>Bacillales</taxon>
        <taxon>Alicyclobacillaceae</taxon>
        <taxon>Sulfoacidibacillus</taxon>
    </lineage>
</organism>
<evidence type="ECO:0000256" key="7">
    <source>
        <dbReference type="ARBA" id="ARBA00048169"/>
    </source>
</evidence>
<evidence type="ECO:0000256" key="3">
    <source>
        <dbReference type="ARBA" id="ARBA00005638"/>
    </source>
</evidence>
<sequence length="317" mass="34248">MRSLIVGTRRSLLAKTQTGHVVQALREQFSDLQIEVKEIVTKGDRILDVALSEVGGKGLFISEIEAALLTGEIDFAVHSLKDVPAQVAPGLTLGAIPKREDERDVLVTKHGQTIRSLPQNARIGTSSLRRSAQLRSLREDVQIEILRGNIDTRLGRLGELDAIVLAAAGLSRMGWWDGEGNISYHGHTLVGYALPLHDFLPAVGQGALALECRADDQEVLQLLQAVHDPFTARQVLAERAFLQAVGGSCQVPIGAHATIENEATIRLEGMIGAPDGSEMFRGVQRGENPQEIGELLGEHLLQAGGAQILRDLQIGTR</sequence>
<dbReference type="Proteomes" id="UP000245380">
    <property type="component" value="Unassembled WGS sequence"/>
</dbReference>
<evidence type="ECO:0000259" key="9">
    <source>
        <dbReference type="Pfam" id="PF01379"/>
    </source>
</evidence>
<comment type="catalytic activity">
    <reaction evidence="7 8">
        <text>4 porphobilinogen + H2O = hydroxymethylbilane + 4 NH4(+)</text>
        <dbReference type="Rhea" id="RHEA:13185"/>
        <dbReference type="ChEBI" id="CHEBI:15377"/>
        <dbReference type="ChEBI" id="CHEBI:28938"/>
        <dbReference type="ChEBI" id="CHEBI:57845"/>
        <dbReference type="ChEBI" id="CHEBI:58126"/>
        <dbReference type="EC" id="2.5.1.61"/>
    </reaction>
</comment>
<evidence type="ECO:0000256" key="5">
    <source>
        <dbReference type="ARBA" id="ARBA00022679"/>
    </source>
</evidence>
<evidence type="ECO:0000313" key="11">
    <source>
        <dbReference type="EMBL" id="PWI58851.1"/>
    </source>
</evidence>
<dbReference type="PROSITE" id="PS00533">
    <property type="entry name" value="PORPHOBILINOGEN_DEAM"/>
    <property type="match status" value="1"/>
</dbReference>
<dbReference type="PIRSF" id="PIRSF001438">
    <property type="entry name" value="4pyrrol_synth_OHMeBilane_synth"/>
    <property type="match status" value="1"/>
</dbReference>
<dbReference type="GO" id="GO:0004418">
    <property type="term" value="F:hydroxymethylbilane synthase activity"/>
    <property type="evidence" value="ECO:0007669"/>
    <property type="project" value="UniProtKB-UniRule"/>
</dbReference>
<evidence type="ECO:0000256" key="8">
    <source>
        <dbReference type="HAMAP-Rule" id="MF_00260"/>
    </source>
</evidence>
<dbReference type="InterPro" id="IPR022419">
    <property type="entry name" value="Porphobilin_deaminase_cofac_BS"/>
</dbReference>
<comment type="similarity">
    <text evidence="3 8">Belongs to the HMBS family.</text>
</comment>
<dbReference type="HAMAP" id="MF_00260">
    <property type="entry name" value="Porphobil_deam"/>
    <property type="match status" value="1"/>
</dbReference>
<comment type="cofactor">
    <cofactor evidence="8">
        <name>dipyrromethane</name>
        <dbReference type="ChEBI" id="CHEBI:60342"/>
    </cofactor>
    <text evidence="8">Binds 1 dipyrromethane group covalently.</text>
</comment>
<comment type="subunit">
    <text evidence="4 8">Monomer.</text>
</comment>
<evidence type="ECO:0000256" key="4">
    <source>
        <dbReference type="ARBA" id="ARBA00011245"/>
    </source>
</evidence>
<dbReference type="SUPFAM" id="SSF53850">
    <property type="entry name" value="Periplasmic binding protein-like II"/>
    <property type="match status" value="1"/>
</dbReference>
<keyword evidence="5 8" id="KW-0808">Transferase</keyword>
<dbReference type="PRINTS" id="PR00151">
    <property type="entry name" value="PORPHBDMNASE"/>
</dbReference>
<comment type="pathway">
    <text evidence="2">Porphyrin-containing compound metabolism; protoporphyrin-IX biosynthesis; coproporphyrinogen-III from 5-aminolevulinate: step 2/4.</text>
</comment>
<evidence type="ECO:0000259" key="10">
    <source>
        <dbReference type="Pfam" id="PF03900"/>
    </source>
</evidence>
<dbReference type="EC" id="2.5.1.61" evidence="8"/>
<name>A0A2U3DC43_SULT2</name>
<comment type="function">
    <text evidence="1 8">Tetrapolymerization of the monopyrrole PBG into the hydroxymethylbilane pre-uroporphyrinogen in several discrete steps.</text>
</comment>
<dbReference type="Gene3D" id="3.40.190.10">
    <property type="entry name" value="Periplasmic binding protein-like II"/>
    <property type="match status" value="2"/>
</dbReference>
<dbReference type="Pfam" id="PF01379">
    <property type="entry name" value="Porphobil_deam"/>
    <property type="match status" value="1"/>
</dbReference>
<dbReference type="CDD" id="cd13646">
    <property type="entry name" value="PBP2_EcHMBS_like"/>
    <property type="match status" value="1"/>
</dbReference>
<dbReference type="RefSeq" id="WP_109429446.1">
    <property type="nucleotide sequence ID" value="NZ_MPDK01000002.1"/>
</dbReference>
<dbReference type="FunFam" id="3.40.190.10:FF:000005">
    <property type="entry name" value="Porphobilinogen deaminase"/>
    <property type="match status" value="1"/>
</dbReference>
<dbReference type="FunFam" id="3.40.190.10:FF:000004">
    <property type="entry name" value="Porphobilinogen deaminase"/>
    <property type="match status" value="1"/>
</dbReference>
<keyword evidence="12" id="KW-1185">Reference proteome</keyword>
<comment type="caution">
    <text evidence="11">The sequence shown here is derived from an EMBL/GenBank/DDBJ whole genome shotgun (WGS) entry which is preliminary data.</text>
</comment>
<evidence type="ECO:0000256" key="2">
    <source>
        <dbReference type="ARBA" id="ARBA00004735"/>
    </source>
</evidence>
<protein>
    <recommendedName>
        <fullName evidence="8">Porphobilinogen deaminase</fullName>
        <shortName evidence="8">PBG</shortName>
        <ecNumber evidence="8">2.5.1.61</ecNumber>
    </recommendedName>
    <alternativeName>
        <fullName evidence="8">Hydroxymethylbilane synthase</fullName>
        <shortName evidence="8">HMBS</shortName>
    </alternativeName>
    <alternativeName>
        <fullName evidence="8">Pre-uroporphyrinogen synthase</fullName>
    </alternativeName>
</protein>
<feature type="domain" description="Porphobilinogen deaminase C-terminal" evidence="10">
    <location>
        <begin position="233"/>
        <end position="301"/>
    </location>
</feature>